<evidence type="ECO:0000256" key="3">
    <source>
        <dbReference type="ARBA" id="ARBA00022475"/>
    </source>
</evidence>
<comment type="similarity">
    <text evidence="2">Belongs to the MmpS family.</text>
</comment>
<protein>
    <submittedName>
        <fullName evidence="9">Membrane protein</fullName>
    </submittedName>
</protein>
<keyword evidence="3" id="KW-1003">Cell membrane</keyword>
<evidence type="ECO:0000256" key="7">
    <source>
        <dbReference type="SAM" id="MobiDB-lite"/>
    </source>
</evidence>
<evidence type="ECO:0000256" key="4">
    <source>
        <dbReference type="ARBA" id="ARBA00022692"/>
    </source>
</evidence>
<accession>A0A379LX92</accession>
<dbReference type="InterPro" id="IPR008693">
    <property type="entry name" value="MmpS"/>
</dbReference>
<feature type="compositionally biased region" description="Low complexity" evidence="7">
    <location>
        <begin position="46"/>
        <end position="67"/>
    </location>
</feature>
<evidence type="ECO:0000256" key="6">
    <source>
        <dbReference type="ARBA" id="ARBA00023136"/>
    </source>
</evidence>
<feature type="region of interest" description="Disordered" evidence="7">
    <location>
        <begin position="40"/>
        <end position="80"/>
    </location>
</feature>
<proteinExistence type="inferred from homology"/>
<dbReference type="InterPro" id="IPR038468">
    <property type="entry name" value="MmpS_C"/>
</dbReference>
<keyword evidence="6 8" id="KW-0472">Membrane</keyword>
<dbReference type="OrthoDB" id="3398257at2"/>
<evidence type="ECO:0000256" key="5">
    <source>
        <dbReference type="ARBA" id="ARBA00022989"/>
    </source>
</evidence>
<gene>
    <name evidence="9" type="ORF">NCTC13296_01534</name>
</gene>
<comment type="subcellular location">
    <subcellularLocation>
        <location evidence="1">Cell membrane</location>
    </subcellularLocation>
</comment>
<keyword evidence="5 8" id="KW-1133">Transmembrane helix</keyword>
<evidence type="ECO:0000256" key="2">
    <source>
        <dbReference type="ARBA" id="ARBA00007531"/>
    </source>
</evidence>
<name>A0A379LX92_9NOCA</name>
<dbReference type="RefSeq" id="WP_064065068.1">
    <property type="nucleotide sequence ID" value="NZ_LPZN01000051.1"/>
</dbReference>
<dbReference type="GO" id="GO:0005886">
    <property type="term" value="C:plasma membrane"/>
    <property type="evidence" value="ECO:0007669"/>
    <property type="project" value="UniProtKB-SubCell"/>
</dbReference>
<dbReference type="AlphaFoldDB" id="A0A379LX92"/>
<evidence type="ECO:0000256" key="8">
    <source>
        <dbReference type="SAM" id="Phobius"/>
    </source>
</evidence>
<reference evidence="9 10" key="1">
    <citation type="submission" date="2018-06" db="EMBL/GenBank/DDBJ databases">
        <authorList>
            <consortium name="Pathogen Informatics"/>
            <person name="Doyle S."/>
        </authorList>
    </citation>
    <scope>NUCLEOTIDE SEQUENCE [LARGE SCALE GENOMIC DNA]</scope>
    <source>
        <strain evidence="9 10">NCTC13296</strain>
    </source>
</reference>
<feature type="transmembrane region" description="Helical" evidence="8">
    <location>
        <begin position="20"/>
        <end position="41"/>
    </location>
</feature>
<dbReference type="Pfam" id="PF05423">
    <property type="entry name" value="Mycobact_memb"/>
    <property type="match status" value="1"/>
</dbReference>
<dbReference type="Gene3D" id="2.60.40.2880">
    <property type="entry name" value="MmpS1-5, C-terminal soluble domain"/>
    <property type="match status" value="1"/>
</dbReference>
<organism evidence="9 10">
    <name type="scientific">Rhodococcus gordoniae</name>
    <dbReference type="NCBI Taxonomy" id="223392"/>
    <lineage>
        <taxon>Bacteria</taxon>
        <taxon>Bacillati</taxon>
        <taxon>Actinomycetota</taxon>
        <taxon>Actinomycetes</taxon>
        <taxon>Mycobacteriales</taxon>
        <taxon>Nocardiaceae</taxon>
        <taxon>Rhodococcus</taxon>
    </lineage>
</organism>
<sequence>MTNPYDQPNPVPAQKKRKKWPWILGAIILVIIIAAVAGGGGDETENTATTPSSAPAGAPAAAPAENGDTSTIPPLTAAPQTGEGKTIVYEVISDSGTLNSVTWFDENSAMQQDTSVPAPWSLTVNNRSSFVTAGVTAQTDGTSVTCRVIVDGEVEAEETATGQYAVVNCTAPVF</sequence>
<evidence type="ECO:0000256" key="1">
    <source>
        <dbReference type="ARBA" id="ARBA00004236"/>
    </source>
</evidence>
<dbReference type="Proteomes" id="UP000254569">
    <property type="component" value="Unassembled WGS sequence"/>
</dbReference>
<evidence type="ECO:0000313" key="9">
    <source>
        <dbReference type="EMBL" id="SUE14684.1"/>
    </source>
</evidence>
<keyword evidence="4 8" id="KW-0812">Transmembrane</keyword>
<keyword evidence="10" id="KW-1185">Reference proteome</keyword>
<evidence type="ECO:0000313" key="10">
    <source>
        <dbReference type="Proteomes" id="UP000254569"/>
    </source>
</evidence>
<dbReference type="EMBL" id="UGVI01000001">
    <property type="protein sequence ID" value="SUE14684.1"/>
    <property type="molecule type" value="Genomic_DNA"/>
</dbReference>